<evidence type="ECO:0000313" key="2">
    <source>
        <dbReference type="Proteomes" id="UP001054252"/>
    </source>
</evidence>
<proteinExistence type="predicted"/>
<comment type="caution">
    <text evidence="1">The sequence shown here is derived from an EMBL/GenBank/DDBJ whole genome shotgun (WGS) entry which is preliminary data.</text>
</comment>
<dbReference type="AlphaFoldDB" id="A0AAV5J209"/>
<evidence type="ECO:0000313" key="1">
    <source>
        <dbReference type="EMBL" id="GKV04449.1"/>
    </source>
</evidence>
<accession>A0AAV5J209</accession>
<protein>
    <submittedName>
        <fullName evidence="1">Uncharacterized protein</fullName>
    </submittedName>
</protein>
<organism evidence="1 2">
    <name type="scientific">Rubroshorea leprosula</name>
    <dbReference type="NCBI Taxonomy" id="152421"/>
    <lineage>
        <taxon>Eukaryota</taxon>
        <taxon>Viridiplantae</taxon>
        <taxon>Streptophyta</taxon>
        <taxon>Embryophyta</taxon>
        <taxon>Tracheophyta</taxon>
        <taxon>Spermatophyta</taxon>
        <taxon>Magnoliopsida</taxon>
        <taxon>eudicotyledons</taxon>
        <taxon>Gunneridae</taxon>
        <taxon>Pentapetalae</taxon>
        <taxon>rosids</taxon>
        <taxon>malvids</taxon>
        <taxon>Malvales</taxon>
        <taxon>Dipterocarpaceae</taxon>
        <taxon>Rubroshorea</taxon>
    </lineage>
</organism>
<sequence length="34" mass="4160">MIISFHYCHLTWKFVGQIKKKLSMFTYKLKVPSR</sequence>
<keyword evidence="2" id="KW-1185">Reference proteome</keyword>
<dbReference type="Proteomes" id="UP001054252">
    <property type="component" value="Unassembled WGS sequence"/>
</dbReference>
<name>A0AAV5J209_9ROSI</name>
<reference evidence="1 2" key="1">
    <citation type="journal article" date="2021" name="Commun. Biol.">
        <title>The genome of Shorea leprosula (Dipterocarpaceae) highlights the ecological relevance of drought in aseasonal tropical rainforests.</title>
        <authorList>
            <person name="Ng K.K.S."/>
            <person name="Kobayashi M.J."/>
            <person name="Fawcett J.A."/>
            <person name="Hatakeyama M."/>
            <person name="Paape T."/>
            <person name="Ng C.H."/>
            <person name="Ang C.C."/>
            <person name="Tnah L.H."/>
            <person name="Lee C.T."/>
            <person name="Nishiyama T."/>
            <person name="Sese J."/>
            <person name="O'Brien M.J."/>
            <person name="Copetti D."/>
            <person name="Mohd Noor M.I."/>
            <person name="Ong R.C."/>
            <person name="Putra M."/>
            <person name="Sireger I.Z."/>
            <person name="Indrioko S."/>
            <person name="Kosugi Y."/>
            <person name="Izuno A."/>
            <person name="Isagi Y."/>
            <person name="Lee S.L."/>
            <person name="Shimizu K.K."/>
        </authorList>
    </citation>
    <scope>NUCLEOTIDE SEQUENCE [LARGE SCALE GENOMIC DNA]</scope>
    <source>
        <strain evidence="1">214</strain>
    </source>
</reference>
<dbReference type="EMBL" id="BPVZ01000022">
    <property type="protein sequence ID" value="GKV04449.1"/>
    <property type="molecule type" value="Genomic_DNA"/>
</dbReference>
<gene>
    <name evidence="1" type="ORF">SLEP1_g16601</name>
</gene>